<evidence type="ECO:0000313" key="5">
    <source>
        <dbReference type="Proteomes" id="UP000218334"/>
    </source>
</evidence>
<protein>
    <submittedName>
        <fullName evidence="4">NAD-P-binding protein</fullName>
    </submittedName>
</protein>
<gene>
    <name evidence="4" type="ORF">ARMSODRAFT_960453</name>
</gene>
<organism evidence="4 5">
    <name type="scientific">Armillaria solidipes</name>
    <dbReference type="NCBI Taxonomy" id="1076256"/>
    <lineage>
        <taxon>Eukaryota</taxon>
        <taxon>Fungi</taxon>
        <taxon>Dikarya</taxon>
        <taxon>Basidiomycota</taxon>
        <taxon>Agaricomycotina</taxon>
        <taxon>Agaricomycetes</taxon>
        <taxon>Agaricomycetidae</taxon>
        <taxon>Agaricales</taxon>
        <taxon>Marasmiineae</taxon>
        <taxon>Physalacriaceae</taxon>
        <taxon>Armillaria</taxon>
    </lineage>
</organism>
<accession>A0A2H3BJ12</accession>
<dbReference type="CDD" id="cd05374">
    <property type="entry name" value="17beta-HSD-like_SDR_c"/>
    <property type="match status" value="1"/>
</dbReference>
<dbReference type="AlphaFoldDB" id="A0A2H3BJ12"/>
<evidence type="ECO:0000256" key="3">
    <source>
        <dbReference type="RuleBase" id="RU000363"/>
    </source>
</evidence>
<reference evidence="5" key="1">
    <citation type="journal article" date="2017" name="Nat. Ecol. Evol.">
        <title>Genome expansion and lineage-specific genetic innovations in the forest pathogenic fungi Armillaria.</title>
        <authorList>
            <person name="Sipos G."/>
            <person name="Prasanna A.N."/>
            <person name="Walter M.C."/>
            <person name="O'Connor E."/>
            <person name="Balint B."/>
            <person name="Krizsan K."/>
            <person name="Kiss B."/>
            <person name="Hess J."/>
            <person name="Varga T."/>
            <person name="Slot J."/>
            <person name="Riley R."/>
            <person name="Boka B."/>
            <person name="Rigling D."/>
            <person name="Barry K."/>
            <person name="Lee J."/>
            <person name="Mihaltcheva S."/>
            <person name="LaButti K."/>
            <person name="Lipzen A."/>
            <person name="Waldron R."/>
            <person name="Moloney N.M."/>
            <person name="Sperisen C."/>
            <person name="Kredics L."/>
            <person name="Vagvoelgyi C."/>
            <person name="Patrignani A."/>
            <person name="Fitzpatrick D."/>
            <person name="Nagy I."/>
            <person name="Doyle S."/>
            <person name="Anderson J.B."/>
            <person name="Grigoriev I.V."/>
            <person name="Gueldener U."/>
            <person name="Muensterkoetter M."/>
            <person name="Nagy L.G."/>
        </authorList>
    </citation>
    <scope>NUCLEOTIDE SEQUENCE [LARGE SCALE GENOMIC DNA]</scope>
    <source>
        <strain evidence="5">28-4</strain>
    </source>
</reference>
<dbReference type="PANTHER" id="PTHR43976:SF16">
    <property type="entry name" value="SHORT-CHAIN DEHYDROGENASE_REDUCTASE FAMILY PROTEIN"/>
    <property type="match status" value="1"/>
</dbReference>
<sequence>MAPQLVWLITGTTSGLGRRLVTSVLARGDRVIATARSLEKLQGLHPSKNSENLHLVQLDVTAGFDGVKTVIDDAVSKWGKIDVLVNNAGAGYLGLVEESGTKMMREQFETNVFAVVDVTNAVLSHMRAQKEGTIVVIGSRSVWRADTAGIGTYAASKAAIHAIAESLIPEVEPFNIRVLVVAPGAFRTEGMYSIPFNVKNPISDYDDIRASSIARFGSVPGTEPGDPVKAMETLVDTVRGEGSAEGKAWPTWLLLGQDAEKDLRTKWDKLRTMLEEWGNVVRGVWF</sequence>
<keyword evidence="5" id="KW-1185">Reference proteome</keyword>
<dbReference type="PRINTS" id="PR00081">
    <property type="entry name" value="GDHRDH"/>
</dbReference>
<evidence type="ECO:0000313" key="4">
    <source>
        <dbReference type="EMBL" id="PBK66008.1"/>
    </source>
</evidence>
<evidence type="ECO:0000256" key="1">
    <source>
        <dbReference type="ARBA" id="ARBA00006484"/>
    </source>
</evidence>
<name>A0A2H3BJ12_9AGAR</name>
<dbReference type="InterPro" id="IPR002347">
    <property type="entry name" value="SDR_fam"/>
</dbReference>
<dbReference type="Gene3D" id="3.40.50.720">
    <property type="entry name" value="NAD(P)-binding Rossmann-like Domain"/>
    <property type="match status" value="1"/>
</dbReference>
<comment type="similarity">
    <text evidence="1 3">Belongs to the short-chain dehydrogenases/reductases (SDR) family.</text>
</comment>
<dbReference type="SUPFAM" id="SSF51735">
    <property type="entry name" value="NAD(P)-binding Rossmann-fold domains"/>
    <property type="match status" value="1"/>
</dbReference>
<dbReference type="PRINTS" id="PR00080">
    <property type="entry name" value="SDRFAMILY"/>
</dbReference>
<dbReference type="STRING" id="1076256.A0A2H3BJ12"/>
<keyword evidence="2" id="KW-0560">Oxidoreductase</keyword>
<dbReference type="InterPro" id="IPR051911">
    <property type="entry name" value="SDR_oxidoreductase"/>
</dbReference>
<dbReference type="GO" id="GO:0016491">
    <property type="term" value="F:oxidoreductase activity"/>
    <property type="evidence" value="ECO:0007669"/>
    <property type="project" value="UniProtKB-KW"/>
</dbReference>
<dbReference type="InterPro" id="IPR036291">
    <property type="entry name" value="NAD(P)-bd_dom_sf"/>
</dbReference>
<dbReference type="EMBL" id="KZ293442">
    <property type="protein sequence ID" value="PBK66008.1"/>
    <property type="molecule type" value="Genomic_DNA"/>
</dbReference>
<dbReference type="Proteomes" id="UP000218334">
    <property type="component" value="Unassembled WGS sequence"/>
</dbReference>
<dbReference type="Pfam" id="PF00106">
    <property type="entry name" value="adh_short"/>
    <property type="match status" value="1"/>
</dbReference>
<evidence type="ECO:0000256" key="2">
    <source>
        <dbReference type="ARBA" id="ARBA00023002"/>
    </source>
</evidence>
<dbReference type="PANTHER" id="PTHR43976">
    <property type="entry name" value="SHORT CHAIN DEHYDROGENASE"/>
    <property type="match status" value="1"/>
</dbReference>
<proteinExistence type="inferred from homology"/>